<dbReference type="GeneTree" id="ENSGT00940000157476"/>
<sequence length="687" mass="74645">MGKKVKKESETPCKETFEPLPVEGKTPATVVLLLSSPEEDILVKACEAIHAFAEKGDENKVSVLGLGALAPLCHLINHNNKLVRRNAVMALGIMATNSDVKNALKKLDVIPSIIDKLSLEEDVVVHEFATLCLASLSVDFICKVQIFDNKGLPPLIQLLSSPDPDVQKNSIEIIFNLVQVTQPREGYNAINTVVLIKMRSKNLSVSSTSSCYLCFYFLQDLSDLNAEALQVVANCLSDSESFQLIHKGGGLTRLMEFILTPNVSEIQSNAVKCIAKVAQSSENRKLLHEENVEKVLVELLSVADVSVKTATCQAVDAMSFHLASKDSFRDLGGIPAVVQLLNDESLVLKEAATQALSNLTHSNQLNTFAVYEAGGHEILVQQLYGSCPRTVANSAATLGIMAGQEVIRCSILSHGAVQALVEPLKSTNTQVLVNTTQCLAVLACDAEARAELQSAGGLQPLVNLLHSYHKEVLHNVCLAISVCASNEPTAVEMCKFGALEMLQEINQSVNRRSSFSELALISLLNSNLSVKYSLTSHLASSDIISDGFYDAGKVCVCVYATESFVKQKETMGGAVEMEKLHEFPWVLHLSELKFQLQSNVVPIGLIRRGIYCHRALLFKCLVDSIGMSCTLVRGEYNRAWNEVLLLSGNPSSNGRSSQPCCYIVDLMHQPGSLLKANTSAAVQYQTI</sequence>
<dbReference type="SUPFAM" id="SSF48371">
    <property type="entry name" value="ARM repeat"/>
    <property type="match status" value="2"/>
</dbReference>
<evidence type="ECO:0000313" key="4">
    <source>
        <dbReference type="Ensembl" id="ENSDLAP00005075585.1"/>
    </source>
</evidence>
<name>A0A8P4K6X0_DICLA</name>
<accession>A0A8P4K6X0</accession>
<evidence type="ECO:0000256" key="2">
    <source>
        <dbReference type="PROSITE-ProRule" id="PRU00259"/>
    </source>
</evidence>
<protein>
    <submittedName>
        <fullName evidence="4">Armadillo repeat containing 3</fullName>
    </submittedName>
</protein>
<dbReference type="Pfam" id="PF14381">
    <property type="entry name" value="EDR1_CTR1_ARMC3_pept"/>
    <property type="match status" value="1"/>
</dbReference>
<dbReference type="Gene3D" id="1.25.10.10">
    <property type="entry name" value="Leucine-rich Repeat Variant"/>
    <property type="match status" value="4"/>
</dbReference>
<evidence type="ECO:0000259" key="3">
    <source>
        <dbReference type="Pfam" id="PF14381"/>
    </source>
</evidence>
<organism evidence="4 5">
    <name type="scientific">Dicentrarchus labrax</name>
    <name type="common">European seabass</name>
    <name type="synonym">Morone labrax</name>
    <dbReference type="NCBI Taxonomy" id="13489"/>
    <lineage>
        <taxon>Eukaryota</taxon>
        <taxon>Metazoa</taxon>
        <taxon>Chordata</taxon>
        <taxon>Craniata</taxon>
        <taxon>Vertebrata</taxon>
        <taxon>Euteleostomi</taxon>
        <taxon>Actinopterygii</taxon>
        <taxon>Neopterygii</taxon>
        <taxon>Teleostei</taxon>
        <taxon>Neoteleostei</taxon>
        <taxon>Acanthomorphata</taxon>
        <taxon>Eupercaria</taxon>
        <taxon>Moronidae</taxon>
        <taxon>Dicentrarchus</taxon>
    </lineage>
</organism>
<dbReference type="InterPro" id="IPR016024">
    <property type="entry name" value="ARM-type_fold"/>
</dbReference>
<dbReference type="InterPro" id="IPR052441">
    <property type="entry name" value="Armadillo-Ser/Thr_Kinase"/>
</dbReference>
<dbReference type="AlphaFoldDB" id="A0A8P4K6X0"/>
<keyword evidence="1" id="KW-0677">Repeat</keyword>
<evidence type="ECO:0000256" key="1">
    <source>
        <dbReference type="ARBA" id="ARBA00022737"/>
    </source>
</evidence>
<dbReference type="InterPro" id="IPR011989">
    <property type="entry name" value="ARM-like"/>
</dbReference>
<reference evidence="4" key="1">
    <citation type="submission" date="2025-08" db="UniProtKB">
        <authorList>
            <consortium name="Ensembl"/>
        </authorList>
    </citation>
    <scope>IDENTIFICATION</scope>
</reference>
<dbReference type="InterPro" id="IPR055164">
    <property type="entry name" value="EDR1/CTR1/ARMC3-like_pept-like"/>
</dbReference>
<feature type="domain" description="EDR1/CTR1/ARMC3-like peptidase-like" evidence="3">
    <location>
        <begin position="569"/>
        <end position="673"/>
    </location>
</feature>
<reference evidence="4" key="2">
    <citation type="submission" date="2025-09" db="UniProtKB">
        <authorList>
            <consortium name="Ensembl"/>
        </authorList>
    </citation>
    <scope>IDENTIFICATION</scope>
</reference>
<proteinExistence type="predicted"/>
<evidence type="ECO:0000313" key="5">
    <source>
        <dbReference type="Proteomes" id="UP000694389"/>
    </source>
</evidence>
<dbReference type="SMART" id="SM00185">
    <property type="entry name" value="ARM"/>
    <property type="match status" value="8"/>
</dbReference>
<feature type="repeat" description="ARM" evidence="2">
    <location>
        <begin position="332"/>
        <end position="374"/>
    </location>
</feature>
<dbReference type="PANTHER" id="PTHR46618:SF1">
    <property type="entry name" value="ARMADILLO REPEAT-CONTAINING PROTEIN 3"/>
    <property type="match status" value="1"/>
</dbReference>
<dbReference type="PANTHER" id="PTHR46618">
    <property type="entry name" value="ARMADILLO REPEAT-CONTAINING PROTEIN 3"/>
    <property type="match status" value="1"/>
</dbReference>
<keyword evidence="5" id="KW-1185">Reference proteome</keyword>
<dbReference type="Ensembl" id="ENSDLAT00005086202.1">
    <property type="protein sequence ID" value="ENSDLAP00005075585.1"/>
    <property type="gene ID" value="ENSDLAG00005015914.2"/>
</dbReference>
<feature type="repeat" description="ARM" evidence="2">
    <location>
        <begin position="150"/>
        <end position="177"/>
    </location>
</feature>
<gene>
    <name evidence="4" type="primary">armc3</name>
</gene>
<dbReference type="Pfam" id="PF00514">
    <property type="entry name" value="Arm"/>
    <property type="match status" value="3"/>
</dbReference>
<dbReference type="InterPro" id="IPR000225">
    <property type="entry name" value="Armadillo"/>
</dbReference>
<feature type="repeat" description="ARM" evidence="2">
    <location>
        <begin position="415"/>
        <end position="457"/>
    </location>
</feature>
<dbReference type="Proteomes" id="UP000694389">
    <property type="component" value="Unassembled WGS sequence"/>
</dbReference>
<dbReference type="PROSITE" id="PS50176">
    <property type="entry name" value="ARM_REPEAT"/>
    <property type="match status" value="3"/>
</dbReference>